<dbReference type="InterPro" id="IPR018930">
    <property type="entry name" value="LEA-18"/>
</dbReference>
<reference evidence="2" key="1">
    <citation type="journal article" date="2023" name="Nat. Commun.">
        <title>Diploid and tetraploid genomes of Acorus and the evolution of monocots.</title>
        <authorList>
            <person name="Ma L."/>
            <person name="Liu K.W."/>
            <person name="Li Z."/>
            <person name="Hsiao Y.Y."/>
            <person name="Qi Y."/>
            <person name="Fu T."/>
            <person name="Tang G.D."/>
            <person name="Zhang D."/>
            <person name="Sun W.H."/>
            <person name="Liu D.K."/>
            <person name="Li Y."/>
            <person name="Chen G.Z."/>
            <person name="Liu X.D."/>
            <person name="Liao X.Y."/>
            <person name="Jiang Y.T."/>
            <person name="Yu X."/>
            <person name="Hao Y."/>
            <person name="Huang J."/>
            <person name="Zhao X.W."/>
            <person name="Ke S."/>
            <person name="Chen Y.Y."/>
            <person name="Wu W.L."/>
            <person name="Hsu J.L."/>
            <person name="Lin Y.F."/>
            <person name="Huang M.D."/>
            <person name="Li C.Y."/>
            <person name="Huang L."/>
            <person name="Wang Z.W."/>
            <person name="Zhao X."/>
            <person name="Zhong W.Y."/>
            <person name="Peng D.H."/>
            <person name="Ahmad S."/>
            <person name="Lan S."/>
            <person name="Zhang J.S."/>
            <person name="Tsai W.C."/>
            <person name="Van de Peer Y."/>
            <person name="Liu Z.J."/>
        </authorList>
    </citation>
    <scope>NUCLEOTIDE SEQUENCE</scope>
    <source>
        <strain evidence="2">CP</strain>
    </source>
</reference>
<feature type="compositionally biased region" description="Basic and acidic residues" evidence="1">
    <location>
        <begin position="9"/>
        <end position="26"/>
    </location>
</feature>
<reference evidence="2" key="2">
    <citation type="submission" date="2023-06" db="EMBL/GenBank/DDBJ databases">
        <authorList>
            <person name="Ma L."/>
            <person name="Liu K.-W."/>
            <person name="Li Z."/>
            <person name="Hsiao Y.-Y."/>
            <person name="Qi Y."/>
            <person name="Fu T."/>
            <person name="Tang G."/>
            <person name="Zhang D."/>
            <person name="Sun W.-H."/>
            <person name="Liu D.-K."/>
            <person name="Li Y."/>
            <person name="Chen G.-Z."/>
            <person name="Liu X.-D."/>
            <person name="Liao X.-Y."/>
            <person name="Jiang Y.-T."/>
            <person name="Yu X."/>
            <person name="Hao Y."/>
            <person name="Huang J."/>
            <person name="Zhao X.-W."/>
            <person name="Ke S."/>
            <person name="Chen Y.-Y."/>
            <person name="Wu W.-L."/>
            <person name="Hsu J.-L."/>
            <person name="Lin Y.-F."/>
            <person name="Huang M.-D."/>
            <person name="Li C.-Y."/>
            <person name="Huang L."/>
            <person name="Wang Z.-W."/>
            <person name="Zhao X."/>
            <person name="Zhong W.-Y."/>
            <person name="Peng D.-H."/>
            <person name="Ahmad S."/>
            <person name="Lan S."/>
            <person name="Zhang J.-S."/>
            <person name="Tsai W.-C."/>
            <person name="Van De Peer Y."/>
            <person name="Liu Z.-J."/>
        </authorList>
    </citation>
    <scope>NUCLEOTIDE SEQUENCE</scope>
    <source>
        <strain evidence="2">CP</strain>
        <tissue evidence="2">Leaves</tissue>
    </source>
</reference>
<dbReference type="Pfam" id="PF10714">
    <property type="entry name" value="LEA_6"/>
    <property type="match status" value="1"/>
</dbReference>
<protein>
    <recommendedName>
        <fullName evidence="4">Late embryogenesis abundant protein, LEA-18</fullName>
    </recommendedName>
</protein>
<evidence type="ECO:0000313" key="2">
    <source>
        <dbReference type="EMBL" id="KAK1300485.1"/>
    </source>
</evidence>
<keyword evidence="3" id="KW-1185">Reference proteome</keyword>
<gene>
    <name evidence="2" type="ORF">QJS10_CPB13g00432</name>
</gene>
<feature type="compositionally biased region" description="Basic and acidic residues" evidence="1">
    <location>
        <begin position="40"/>
        <end position="60"/>
    </location>
</feature>
<feature type="region of interest" description="Disordered" evidence="1">
    <location>
        <begin position="1"/>
        <end position="80"/>
    </location>
</feature>
<name>A0AAV9DHC2_ACOCL</name>
<dbReference type="AlphaFoldDB" id="A0AAV9DHC2"/>
<proteinExistence type="predicted"/>
<accession>A0AAV9DHC2</accession>
<evidence type="ECO:0000256" key="1">
    <source>
        <dbReference type="SAM" id="MobiDB-lite"/>
    </source>
</evidence>
<evidence type="ECO:0000313" key="3">
    <source>
        <dbReference type="Proteomes" id="UP001180020"/>
    </source>
</evidence>
<comment type="caution">
    <text evidence="2">The sequence shown here is derived from an EMBL/GenBank/DDBJ whole genome shotgun (WGS) entry which is preliminary data.</text>
</comment>
<organism evidence="2 3">
    <name type="scientific">Acorus calamus</name>
    <name type="common">Sweet flag</name>
    <dbReference type="NCBI Taxonomy" id="4465"/>
    <lineage>
        <taxon>Eukaryota</taxon>
        <taxon>Viridiplantae</taxon>
        <taxon>Streptophyta</taxon>
        <taxon>Embryophyta</taxon>
        <taxon>Tracheophyta</taxon>
        <taxon>Spermatophyta</taxon>
        <taxon>Magnoliopsida</taxon>
        <taxon>Liliopsida</taxon>
        <taxon>Acoraceae</taxon>
        <taxon>Acorus</taxon>
    </lineage>
</organism>
<evidence type="ECO:0008006" key="4">
    <source>
        <dbReference type="Google" id="ProtNLM"/>
    </source>
</evidence>
<dbReference type="EMBL" id="JAUJYO010000013">
    <property type="protein sequence ID" value="KAK1300485.1"/>
    <property type="molecule type" value="Genomic_DNA"/>
</dbReference>
<dbReference type="Proteomes" id="UP001180020">
    <property type="component" value="Unassembled WGS sequence"/>
</dbReference>
<sequence length="95" mass="10246">MSKSASEQTTRKPCEGEKNEMKKNSEEELPMQSSPYLKYSDLEDYKRQAYGSEGHKDPVEVKGGGSGTDAPTLSGSGLSGVQAKVVDVVNRHSVP</sequence>